<reference evidence="1 2" key="1">
    <citation type="journal article" date="2021" name="Hortic Res">
        <title>Chromosome-scale assembly of the Dendrobium chrysotoxum genome enhances the understanding of orchid evolution.</title>
        <authorList>
            <person name="Zhang Y."/>
            <person name="Zhang G.Q."/>
            <person name="Zhang D."/>
            <person name="Liu X.D."/>
            <person name="Xu X.Y."/>
            <person name="Sun W.H."/>
            <person name="Yu X."/>
            <person name="Zhu X."/>
            <person name="Wang Z.W."/>
            <person name="Zhao X."/>
            <person name="Zhong W.Y."/>
            <person name="Chen H."/>
            <person name="Yin W.L."/>
            <person name="Huang T."/>
            <person name="Niu S.C."/>
            <person name="Liu Z.J."/>
        </authorList>
    </citation>
    <scope>NUCLEOTIDE SEQUENCE [LARGE SCALE GENOMIC DNA]</scope>
    <source>
        <strain evidence="1">Lindl</strain>
    </source>
</reference>
<sequence>MEICGSHPGLVLFKDIDAEAIKIYHLALKANGRGNDYRPDQDPMVPSSQFIMVSVFMGIWEAFLNIRGPLRLRFYVNTAIIEVNRSVALRPYPPTPSTSRRLTRAPRGELLCPWMVDPELDSGFVYDHEDFVDIQQSSFFDLNLEFDNSVEDYVNRILFQLSITTEERFSGHQWLIVHRPPTPPNPDNSLLTNILGAFCLLVASGSEEQNTKEYLMNMNKSNSLDNITLPEVFWKRVDVKITKRNDDDDDEENTNKANGQKQHTLIQVLMVRRRIETEEKLEGEVGQLQANVGSMNKRISVMEGRFENLKNMMKKIIEMQLKASPTIPRAEPKGKEILEEI</sequence>
<proteinExistence type="predicted"/>
<dbReference type="AlphaFoldDB" id="A0AAV7GPE3"/>
<comment type="caution">
    <text evidence="1">The sequence shown here is derived from an EMBL/GenBank/DDBJ whole genome shotgun (WGS) entry which is preliminary data.</text>
</comment>
<protein>
    <submittedName>
        <fullName evidence="1">Uncharacterized protein</fullName>
    </submittedName>
</protein>
<evidence type="ECO:0000313" key="1">
    <source>
        <dbReference type="EMBL" id="KAH0457398.1"/>
    </source>
</evidence>
<accession>A0AAV7GPE3</accession>
<evidence type="ECO:0000313" key="2">
    <source>
        <dbReference type="Proteomes" id="UP000775213"/>
    </source>
</evidence>
<name>A0AAV7GPE3_DENCH</name>
<dbReference type="EMBL" id="JAGFBR010000012">
    <property type="protein sequence ID" value="KAH0457398.1"/>
    <property type="molecule type" value="Genomic_DNA"/>
</dbReference>
<dbReference type="Proteomes" id="UP000775213">
    <property type="component" value="Unassembled WGS sequence"/>
</dbReference>
<keyword evidence="2" id="KW-1185">Reference proteome</keyword>
<gene>
    <name evidence="1" type="ORF">IEQ34_012713</name>
</gene>
<organism evidence="1 2">
    <name type="scientific">Dendrobium chrysotoxum</name>
    <name type="common">Orchid</name>
    <dbReference type="NCBI Taxonomy" id="161865"/>
    <lineage>
        <taxon>Eukaryota</taxon>
        <taxon>Viridiplantae</taxon>
        <taxon>Streptophyta</taxon>
        <taxon>Embryophyta</taxon>
        <taxon>Tracheophyta</taxon>
        <taxon>Spermatophyta</taxon>
        <taxon>Magnoliopsida</taxon>
        <taxon>Liliopsida</taxon>
        <taxon>Asparagales</taxon>
        <taxon>Orchidaceae</taxon>
        <taxon>Epidendroideae</taxon>
        <taxon>Malaxideae</taxon>
        <taxon>Dendrobiinae</taxon>
        <taxon>Dendrobium</taxon>
    </lineage>
</organism>